<proteinExistence type="predicted"/>
<evidence type="ECO:0000313" key="1">
    <source>
        <dbReference type="EMBL" id="NLS11975.1"/>
    </source>
</evidence>
<dbReference type="AlphaFoldDB" id="A0A7X8TNG4"/>
<organism evidence="1 2">
    <name type="scientific">Vibrio agarilyticus</name>
    <dbReference type="NCBI Taxonomy" id="2726741"/>
    <lineage>
        <taxon>Bacteria</taxon>
        <taxon>Pseudomonadati</taxon>
        <taxon>Pseudomonadota</taxon>
        <taxon>Gammaproteobacteria</taxon>
        <taxon>Vibrionales</taxon>
        <taxon>Vibrionaceae</taxon>
        <taxon>Vibrio</taxon>
    </lineage>
</organism>
<dbReference type="RefSeq" id="WP_168835064.1">
    <property type="nucleotide sequence ID" value="NZ_JABAIK010000002.1"/>
</dbReference>
<sequence>MGSNIFWGEVRVKYLGMSYPNDLSDLRLTSAIKISSRLGSSYKKQIDLDKIVERARPIHAYDLELLTPEDTISIYTAHADQNGTIIVKDEIEANIHTFNFYTENHEKSQLAFDIVNTLKYEYGANARTAFRSLYDLNDSFVVFHISANDGKKFNPGAVYLELTSSLGFDVIPIQINTQMLKQFDGRMILFGVYVPKDYWTLE</sequence>
<evidence type="ECO:0000313" key="2">
    <source>
        <dbReference type="Proteomes" id="UP000535589"/>
    </source>
</evidence>
<comment type="caution">
    <text evidence="1">The sequence shown here is derived from an EMBL/GenBank/DDBJ whole genome shotgun (WGS) entry which is preliminary data.</text>
</comment>
<accession>A0A7X8TNG4</accession>
<keyword evidence="2" id="KW-1185">Reference proteome</keyword>
<gene>
    <name evidence="1" type="ORF">HGP28_03600</name>
</gene>
<dbReference type="EMBL" id="JABAIK010000002">
    <property type="protein sequence ID" value="NLS11975.1"/>
    <property type="molecule type" value="Genomic_DNA"/>
</dbReference>
<reference evidence="1 2" key="1">
    <citation type="submission" date="2020-04" db="EMBL/GenBank/DDBJ databases">
        <title>Vibrio sp. SM6, a novel species isolated from seawater.</title>
        <authorList>
            <person name="Wang X."/>
        </authorList>
    </citation>
    <scope>NUCLEOTIDE SEQUENCE [LARGE SCALE GENOMIC DNA]</scope>
    <source>
        <strain evidence="1 2">SM6</strain>
    </source>
</reference>
<protein>
    <submittedName>
        <fullName evidence="1">Uncharacterized protein</fullName>
    </submittedName>
</protein>
<name>A0A7X8TNG4_9VIBR</name>
<dbReference type="Proteomes" id="UP000535589">
    <property type="component" value="Unassembled WGS sequence"/>
</dbReference>